<dbReference type="InterPro" id="IPR001753">
    <property type="entry name" value="Enoyl-CoA_hydra/iso"/>
</dbReference>
<dbReference type="PANTHER" id="PTHR11941:SF45">
    <property type="entry name" value="ENOYL-COA DELTA ISOMERASE 1, MITOCHONDRIAL"/>
    <property type="match status" value="1"/>
</dbReference>
<keyword evidence="3" id="KW-0413">Isomerase</keyword>
<evidence type="ECO:0000313" key="3">
    <source>
        <dbReference type="EMBL" id="TET47525.1"/>
    </source>
</evidence>
<dbReference type="CDD" id="cd06558">
    <property type="entry name" value="crotonase-like"/>
    <property type="match status" value="1"/>
</dbReference>
<dbReference type="PANTHER" id="PTHR11941">
    <property type="entry name" value="ENOYL-COA HYDRATASE-RELATED"/>
    <property type="match status" value="1"/>
</dbReference>
<comment type="similarity">
    <text evidence="1 2">Belongs to the enoyl-CoA hydratase/isomerase family.</text>
</comment>
<dbReference type="InterPro" id="IPR018376">
    <property type="entry name" value="Enoyl-CoA_hyd/isom_CS"/>
</dbReference>
<evidence type="ECO:0000313" key="4">
    <source>
        <dbReference type="Proteomes" id="UP000315525"/>
    </source>
</evidence>
<dbReference type="InterPro" id="IPR029045">
    <property type="entry name" value="ClpP/crotonase-like_dom_sf"/>
</dbReference>
<dbReference type="Pfam" id="PF00378">
    <property type="entry name" value="ECH_1"/>
    <property type="match status" value="1"/>
</dbReference>
<gene>
    <name evidence="3" type="ORF">E3J62_01230</name>
</gene>
<evidence type="ECO:0000256" key="2">
    <source>
        <dbReference type="RuleBase" id="RU003707"/>
    </source>
</evidence>
<protein>
    <submittedName>
        <fullName evidence="3">Enoyl-CoA hydratase/isomerase family protein</fullName>
    </submittedName>
</protein>
<organism evidence="3 4">
    <name type="scientific">candidate division TA06 bacterium</name>
    <dbReference type="NCBI Taxonomy" id="2250710"/>
    <lineage>
        <taxon>Bacteria</taxon>
        <taxon>Bacteria division TA06</taxon>
    </lineage>
</organism>
<accession>A0A523UYB5</accession>
<dbReference type="GO" id="GO:0006635">
    <property type="term" value="P:fatty acid beta-oxidation"/>
    <property type="evidence" value="ECO:0007669"/>
    <property type="project" value="TreeGrafter"/>
</dbReference>
<reference evidence="3 4" key="1">
    <citation type="submission" date="2019-03" db="EMBL/GenBank/DDBJ databases">
        <title>Metabolic potential of uncultured bacteria and archaea associated with petroleum seepage in deep-sea sediments.</title>
        <authorList>
            <person name="Dong X."/>
            <person name="Hubert C."/>
        </authorList>
    </citation>
    <scope>NUCLEOTIDE SEQUENCE [LARGE SCALE GENOMIC DNA]</scope>
    <source>
        <strain evidence="3">E44_bin18</strain>
    </source>
</reference>
<dbReference type="GO" id="GO:0016853">
    <property type="term" value="F:isomerase activity"/>
    <property type="evidence" value="ECO:0007669"/>
    <property type="project" value="UniProtKB-KW"/>
</dbReference>
<proteinExistence type="inferred from homology"/>
<comment type="caution">
    <text evidence="3">The sequence shown here is derived from an EMBL/GenBank/DDBJ whole genome shotgun (WGS) entry which is preliminary data.</text>
</comment>
<dbReference type="SUPFAM" id="SSF52096">
    <property type="entry name" value="ClpP/crotonase"/>
    <property type="match status" value="1"/>
</dbReference>
<dbReference type="AlphaFoldDB" id="A0A523UYB5"/>
<name>A0A523UYB5_UNCT6</name>
<evidence type="ECO:0000256" key="1">
    <source>
        <dbReference type="ARBA" id="ARBA00005254"/>
    </source>
</evidence>
<dbReference type="EMBL" id="SOJN01000018">
    <property type="protein sequence ID" value="TET47525.1"/>
    <property type="molecule type" value="Genomic_DNA"/>
</dbReference>
<dbReference type="PROSITE" id="PS00166">
    <property type="entry name" value="ENOYL_COA_HYDRATASE"/>
    <property type="match status" value="1"/>
</dbReference>
<dbReference type="Gene3D" id="3.90.226.10">
    <property type="entry name" value="2-enoyl-CoA Hydratase, Chain A, domain 1"/>
    <property type="match status" value="1"/>
</dbReference>
<sequence length="251" mass="28535">MELVRAEHKDGIAILKLNKGVINALDLQFLDELGDSVCRARDDSDVHGVVLTGSNNKFFSMGFDIPQLLGFTRKNLEVFYRTFNRVCMDLYTLSKPTVAAITGHAVAGGCILALCCDYRFIAEGKRLMGLNEIRLGLPVPYPGECILRQVVGERYAREIMYTGEFYRPEKSFRLGLVDRVLPVKKVLSMSINKAKSIGVLSYEAFGMIKHNRVEAVEAQIRKHLTQREKFYLDCWFSERAHELLTEMAKKF</sequence>
<dbReference type="Proteomes" id="UP000315525">
    <property type="component" value="Unassembled WGS sequence"/>
</dbReference>